<dbReference type="Proteomes" id="UP001054945">
    <property type="component" value="Unassembled WGS sequence"/>
</dbReference>
<proteinExistence type="predicted"/>
<name>A0AAV4RA27_CAEEX</name>
<keyword evidence="3" id="KW-1185">Reference proteome</keyword>
<feature type="compositionally biased region" description="Basic residues" evidence="1">
    <location>
        <begin position="74"/>
        <end position="90"/>
    </location>
</feature>
<feature type="region of interest" description="Disordered" evidence="1">
    <location>
        <begin position="71"/>
        <end position="101"/>
    </location>
</feature>
<gene>
    <name evidence="2" type="ORF">CEXT_188661</name>
</gene>
<evidence type="ECO:0000313" key="2">
    <source>
        <dbReference type="EMBL" id="GIY18325.1"/>
    </source>
</evidence>
<evidence type="ECO:0000256" key="1">
    <source>
        <dbReference type="SAM" id="MobiDB-lite"/>
    </source>
</evidence>
<comment type="caution">
    <text evidence="2">The sequence shown here is derived from an EMBL/GenBank/DDBJ whole genome shotgun (WGS) entry which is preliminary data.</text>
</comment>
<sequence length="101" mass="11572">MEGRQFGEGCDPVSMPLEHPGITATDNMINRLDIPDSNPEKVCAEMKTRRTVKEEKKTELKCIKRTSWGEREGKKGKRLRVPSRKNKGKSHSFSLCEEVKR</sequence>
<accession>A0AAV4RA27</accession>
<evidence type="ECO:0000313" key="3">
    <source>
        <dbReference type="Proteomes" id="UP001054945"/>
    </source>
</evidence>
<organism evidence="2 3">
    <name type="scientific">Caerostris extrusa</name>
    <name type="common">Bark spider</name>
    <name type="synonym">Caerostris bankana</name>
    <dbReference type="NCBI Taxonomy" id="172846"/>
    <lineage>
        <taxon>Eukaryota</taxon>
        <taxon>Metazoa</taxon>
        <taxon>Ecdysozoa</taxon>
        <taxon>Arthropoda</taxon>
        <taxon>Chelicerata</taxon>
        <taxon>Arachnida</taxon>
        <taxon>Araneae</taxon>
        <taxon>Araneomorphae</taxon>
        <taxon>Entelegynae</taxon>
        <taxon>Araneoidea</taxon>
        <taxon>Araneidae</taxon>
        <taxon>Caerostris</taxon>
    </lineage>
</organism>
<dbReference type="EMBL" id="BPLR01007610">
    <property type="protein sequence ID" value="GIY18325.1"/>
    <property type="molecule type" value="Genomic_DNA"/>
</dbReference>
<protein>
    <submittedName>
        <fullName evidence="2">Uncharacterized protein</fullName>
    </submittedName>
</protein>
<reference evidence="2 3" key="1">
    <citation type="submission" date="2021-06" db="EMBL/GenBank/DDBJ databases">
        <title>Caerostris extrusa draft genome.</title>
        <authorList>
            <person name="Kono N."/>
            <person name="Arakawa K."/>
        </authorList>
    </citation>
    <scope>NUCLEOTIDE SEQUENCE [LARGE SCALE GENOMIC DNA]</scope>
</reference>
<dbReference type="AlphaFoldDB" id="A0AAV4RA27"/>